<proteinExistence type="inferred from homology"/>
<dbReference type="SUPFAM" id="SSF161098">
    <property type="entry name" value="MetI-like"/>
    <property type="match status" value="1"/>
</dbReference>
<accession>A0A1I0FKV9</accession>
<evidence type="ECO:0000256" key="2">
    <source>
        <dbReference type="ARBA" id="ARBA00007069"/>
    </source>
</evidence>
<dbReference type="OrthoDB" id="9807065at2"/>
<dbReference type="GO" id="GO:0005315">
    <property type="term" value="F:phosphate transmembrane transporter activity"/>
    <property type="evidence" value="ECO:0007669"/>
    <property type="project" value="InterPro"/>
</dbReference>
<dbReference type="PROSITE" id="PS50928">
    <property type="entry name" value="ABC_TM1"/>
    <property type="match status" value="1"/>
</dbReference>
<evidence type="ECO:0000313" key="11">
    <source>
        <dbReference type="EMBL" id="SET58646.1"/>
    </source>
</evidence>
<feature type="transmembrane region" description="Helical" evidence="9">
    <location>
        <begin position="200"/>
        <end position="231"/>
    </location>
</feature>
<feature type="transmembrane region" description="Helical" evidence="9">
    <location>
        <begin position="251"/>
        <end position="272"/>
    </location>
</feature>
<dbReference type="GO" id="GO:0005886">
    <property type="term" value="C:plasma membrane"/>
    <property type="evidence" value="ECO:0007669"/>
    <property type="project" value="UniProtKB-SubCell"/>
</dbReference>
<dbReference type="Pfam" id="PF00528">
    <property type="entry name" value="BPD_transp_1"/>
    <property type="match status" value="1"/>
</dbReference>
<dbReference type="PANTHER" id="PTHR43470:SF5">
    <property type="entry name" value="PHOSPHATE TRANSPORT SYSTEM PERMEASE PROTEIN PSTA"/>
    <property type="match status" value="1"/>
</dbReference>
<feature type="transmembrane region" description="Helical" evidence="9">
    <location>
        <begin position="279"/>
        <end position="301"/>
    </location>
</feature>
<feature type="transmembrane region" description="Helical" evidence="9">
    <location>
        <begin position="25"/>
        <end position="48"/>
    </location>
</feature>
<keyword evidence="12" id="KW-1185">Reference proteome</keyword>
<feature type="transmembrane region" description="Helical" evidence="9">
    <location>
        <begin position="321"/>
        <end position="341"/>
    </location>
</feature>
<comment type="similarity">
    <text evidence="2 9">Belongs to the binding-protein-dependent transport system permease family. CysTW subfamily.</text>
</comment>
<organism evidence="11 12">
    <name type="scientific">Marinobacter segnicrescens</name>
    <dbReference type="NCBI Taxonomy" id="430453"/>
    <lineage>
        <taxon>Bacteria</taxon>
        <taxon>Pseudomonadati</taxon>
        <taxon>Pseudomonadota</taxon>
        <taxon>Gammaproteobacteria</taxon>
        <taxon>Pseudomonadales</taxon>
        <taxon>Marinobacteraceae</taxon>
        <taxon>Marinobacter</taxon>
    </lineage>
</organism>
<evidence type="ECO:0000256" key="5">
    <source>
        <dbReference type="ARBA" id="ARBA00022475"/>
    </source>
</evidence>
<dbReference type="InterPro" id="IPR005672">
    <property type="entry name" value="Phosphate_PstA"/>
</dbReference>
<dbReference type="CDD" id="cd06261">
    <property type="entry name" value="TM_PBP2"/>
    <property type="match status" value="1"/>
</dbReference>
<dbReference type="AlphaFoldDB" id="A0A1I0FKV9"/>
<sequence length="424" mass="46327">MSDQSKQAEIVRQSLKRRYRKERRFRAYGIIAIAIALSALVVLFADIIGKGHSAFIKTTITMDVDIDGEMMYLDDASDERQMKMADFVEPLIQALMREIPGAGESDRDAVRDLLNPYASNQLRDALKEYPDLLGTTQTMELLSHTNVDVYVKHAGDDNYSIKLNQQQREWVDQLVEKGVVDTSFNDVFFSRGDSRDPSRAGILGAIVGSLLTMAVTLVLSFPIGVAAAIYLEEFAPQNKLTDFIEVNINNLAAVPSIIFGLLGLAVFINLFGMPRSVPVVGGLVLTLMTLPTIIISSRAAIKSVPPSIREAAEGIGASKMQVVLHHVLPLALPGMLTGSIIGMAQALGETAPLLLIGMVAFIVDVPGGFLDSATVLPVQVFLWAGSPELAFIERASAAIMVLLAFLISMNALAIWMRKRLERRW</sequence>
<dbReference type="STRING" id="430453.SAMN04487962_11334"/>
<evidence type="ECO:0000256" key="6">
    <source>
        <dbReference type="ARBA" id="ARBA00022692"/>
    </source>
</evidence>
<evidence type="ECO:0000256" key="1">
    <source>
        <dbReference type="ARBA" id="ARBA00004651"/>
    </source>
</evidence>
<evidence type="ECO:0000256" key="3">
    <source>
        <dbReference type="ARBA" id="ARBA00016864"/>
    </source>
</evidence>
<dbReference type="InterPro" id="IPR024573">
    <property type="entry name" value="DUF3333"/>
</dbReference>
<name>A0A1I0FKV9_9GAMM</name>
<dbReference type="Gene3D" id="1.10.3720.10">
    <property type="entry name" value="MetI-like"/>
    <property type="match status" value="1"/>
</dbReference>
<keyword evidence="5 9" id="KW-1003">Cell membrane</keyword>
<dbReference type="RefSeq" id="WP_091852949.1">
    <property type="nucleotide sequence ID" value="NZ_FOHZ01000013.1"/>
</dbReference>
<evidence type="ECO:0000256" key="4">
    <source>
        <dbReference type="ARBA" id="ARBA00022448"/>
    </source>
</evidence>
<evidence type="ECO:0000256" key="9">
    <source>
        <dbReference type="RuleBase" id="RU363043"/>
    </source>
</evidence>
<dbReference type="NCBIfam" id="TIGR00974">
    <property type="entry name" value="3a0107s02c"/>
    <property type="match status" value="1"/>
</dbReference>
<evidence type="ECO:0000259" key="10">
    <source>
        <dbReference type="PROSITE" id="PS50928"/>
    </source>
</evidence>
<dbReference type="EMBL" id="FOHZ01000013">
    <property type="protein sequence ID" value="SET58646.1"/>
    <property type="molecule type" value="Genomic_DNA"/>
</dbReference>
<feature type="transmembrane region" description="Helical" evidence="9">
    <location>
        <begin position="395"/>
        <end position="415"/>
    </location>
</feature>
<feature type="domain" description="ABC transmembrane type-1" evidence="10">
    <location>
        <begin position="206"/>
        <end position="413"/>
    </location>
</feature>
<evidence type="ECO:0000256" key="8">
    <source>
        <dbReference type="ARBA" id="ARBA00023136"/>
    </source>
</evidence>
<dbReference type="Pfam" id="PF11812">
    <property type="entry name" value="DUF3333"/>
    <property type="match status" value="1"/>
</dbReference>
<evidence type="ECO:0000313" key="12">
    <source>
        <dbReference type="Proteomes" id="UP000198762"/>
    </source>
</evidence>
<gene>
    <name evidence="11" type="ORF">SAMN04487962_11334</name>
</gene>
<dbReference type="GO" id="GO:0035435">
    <property type="term" value="P:phosphate ion transmembrane transport"/>
    <property type="evidence" value="ECO:0007669"/>
    <property type="project" value="InterPro"/>
</dbReference>
<keyword evidence="8 9" id="KW-0472">Membrane</keyword>
<protein>
    <recommendedName>
        <fullName evidence="3 9">Phosphate transport system permease protein PstA</fullName>
    </recommendedName>
</protein>
<dbReference type="PANTHER" id="PTHR43470">
    <property type="entry name" value="PHOSPHATE TRANSPORT SYSTEM PERMEASE PROTEIN PSTA-RELATED"/>
    <property type="match status" value="1"/>
</dbReference>
<evidence type="ECO:0000256" key="7">
    <source>
        <dbReference type="ARBA" id="ARBA00022989"/>
    </source>
</evidence>
<comment type="subcellular location">
    <subcellularLocation>
        <location evidence="9">Cell inner membrane</location>
        <topology evidence="9">Multi-pass membrane protein</topology>
    </subcellularLocation>
    <subcellularLocation>
        <location evidence="1">Cell membrane</location>
        <topology evidence="1">Multi-pass membrane protein</topology>
    </subcellularLocation>
</comment>
<keyword evidence="7 9" id="KW-1133">Transmembrane helix</keyword>
<dbReference type="InterPro" id="IPR000515">
    <property type="entry name" value="MetI-like"/>
</dbReference>
<keyword evidence="4" id="KW-0813">Transport</keyword>
<dbReference type="Proteomes" id="UP000198762">
    <property type="component" value="Unassembled WGS sequence"/>
</dbReference>
<dbReference type="InterPro" id="IPR035906">
    <property type="entry name" value="MetI-like_sf"/>
</dbReference>
<reference evidence="12" key="1">
    <citation type="submission" date="2016-10" db="EMBL/GenBank/DDBJ databases">
        <authorList>
            <person name="Varghese N."/>
            <person name="Submissions S."/>
        </authorList>
    </citation>
    <scope>NUCLEOTIDE SEQUENCE [LARGE SCALE GENOMIC DNA]</scope>
    <source>
        <strain evidence="12">CGMCC 1.6489</strain>
    </source>
</reference>
<keyword evidence="6 9" id="KW-0812">Transmembrane</keyword>